<gene>
    <name evidence="6" type="ORF">PN838_11755</name>
</gene>
<accession>A0ABT5FEL9</accession>
<evidence type="ECO:0000256" key="3">
    <source>
        <dbReference type="ARBA" id="ARBA00022777"/>
    </source>
</evidence>
<dbReference type="Pfam" id="PF07804">
    <property type="entry name" value="HipA_C"/>
    <property type="match status" value="1"/>
</dbReference>
<evidence type="ECO:0000256" key="2">
    <source>
        <dbReference type="ARBA" id="ARBA00022679"/>
    </source>
</evidence>
<organism evidence="6 7">
    <name type="scientific">Psychrosphaera algicola</name>
    <dbReference type="NCBI Taxonomy" id="3023714"/>
    <lineage>
        <taxon>Bacteria</taxon>
        <taxon>Pseudomonadati</taxon>
        <taxon>Pseudomonadota</taxon>
        <taxon>Gammaproteobacteria</taxon>
        <taxon>Alteromonadales</taxon>
        <taxon>Pseudoalteromonadaceae</taxon>
        <taxon>Psychrosphaera</taxon>
    </lineage>
</organism>
<keyword evidence="2" id="KW-0808">Transferase</keyword>
<dbReference type="Gene3D" id="1.10.1070.20">
    <property type="match status" value="1"/>
</dbReference>
<proteinExistence type="inferred from homology"/>
<comment type="caution">
    <text evidence="6">The sequence shown here is derived from an EMBL/GenBank/DDBJ whole genome shotgun (WGS) entry which is preliminary data.</text>
</comment>
<dbReference type="EMBL" id="JAQOMS010000002">
    <property type="protein sequence ID" value="MDC2889333.1"/>
    <property type="molecule type" value="Genomic_DNA"/>
</dbReference>
<keyword evidence="3" id="KW-0418">Kinase</keyword>
<dbReference type="RefSeq" id="WP_272180789.1">
    <property type="nucleotide sequence ID" value="NZ_JAQOMS010000002.1"/>
</dbReference>
<protein>
    <submittedName>
        <fullName evidence="6">Type II toxin-antitoxin system HipA family toxin</fullName>
    </submittedName>
</protein>
<feature type="domain" description="HipA N-terminal subdomain 1" evidence="5">
    <location>
        <begin position="29"/>
        <end position="101"/>
    </location>
</feature>
<evidence type="ECO:0000259" key="4">
    <source>
        <dbReference type="Pfam" id="PF07804"/>
    </source>
</evidence>
<dbReference type="InterPro" id="IPR017508">
    <property type="entry name" value="HipA_N1"/>
</dbReference>
<comment type="similarity">
    <text evidence="1">Belongs to the HipA Ser/Thr kinase family.</text>
</comment>
<reference evidence="6 7" key="1">
    <citation type="submission" date="2023-01" db="EMBL/GenBank/DDBJ databases">
        <title>Psychrosphaera sp. nov., isolated from marine algae.</title>
        <authorList>
            <person name="Bayburt H."/>
            <person name="Choi B.J."/>
            <person name="Kim J.M."/>
            <person name="Choi D.G."/>
            <person name="Jeon C.O."/>
        </authorList>
    </citation>
    <scope>NUCLEOTIDE SEQUENCE [LARGE SCALE GENOMIC DNA]</scope>
    <source>
        <strain evidence="6 7">G1-22</strain>
    </source>
</reference>
<evidence type="ECO:0000259" key="5">
    <source>
        <dbReference type="Pfam" id="PF13657"/>
    </source>
</evidence>
<dbReference type="PANTHER" id="PTHR37419:SF1">
    <property type="entry name" value="SERINE_THREONINE-PROTEIN KINASE TOXIN HIPA"/>
    <property type="match status" value="1"/>
</dbReference>
<dbReference type="Pfam" id="PF13657">
    <property type="entry name" value="Couple_hipA"/>
    <property type="match status" value="1"/>
</dbReference>
<dbReference type="PANTHER" id="PTHR37419">
    <property type="entry name" value="SERINE/THREONINE-PROTEIN KINASE TOXIN HIPA"/>
    <property type="match status" value="1"/>
</dbReference>
<dbReference type="InterPro" id="IPR052028">
    <property type="entry name" value="HipA_Ser/Thr_kinase"/>
</dbReference>
<name>A0ABT5FEL9_9GAMM</name>
<evidence type="ECO:0000256" key="1">
    <source>
        <dbReference type="ARBA" id="ARBA00010164"/>
    </source>
</evidence>
<dbReference type="Proteomes" id="UP001528411">
    <property type="component" value="Unassembled WGS sequence"/>
</dbReference>
<keyword evidence="7" id="KW-1185">Reference proteome</keyword>
<evidence type="ECO:0000313" key="6">
    <source>
        <dbReference type="EMBL" id="MDC2889333.1"/>
    </source>
</evidence>
<dbReference type="InterPro" id="IPR012893">
    <property type="entry name" value="HipA-like_C"/>
</dbReference>
<sequence length="410" mass="47172">MAELPNKITQINVQSFGKESGDLTQPSHFSYQYHSNNPVSLTMKYQQAPYNYGALHPIFSQNLPEGYIRRYISEKLRRHANINDMYLLALQLDKGIGHLSYSSEIEKTEVEQLSLNEILTWQGKENLFHQLLDRHYLNGLVSGVQPKVLVNALNDTDKPSVGRSLLQQDDFIIKTYDEEFPLLTVNEYVCMEAARACGLAPSQCWLSDDLRTFITERFDEVNGKRLGIEDFTVLMGKQGDEKYQSSYEMLMKATYLYTRSDLQLQRMYQYIIFNCLIGNGDAHLKNFSVQYEESKTEIVLTPPYDITHTPIYDTIDNKMALKLNSAKLFPDRKQLIKLGKTFNINKPEVIIEKLADTIRDYINYSSEVDIISGLKESILASLHCGTSEKYLTKAYIHEKKKSLSKYSLLV</sequence>
<feature type="domain" description="HipA-like C-terminal" evidence="4">
    <location>
        <begin position="141"/>
        <end position="358"/>
    </location>
</feature>
<evidence type="ECO:0000313" key="7">
    <source>
        <dbReference type="Proteomes" id="UP001528411"/>
    </source>
</evidence>